<evidence type="ECO:0000313" key="2">
    <source>
        <dbReference type="EMBL" id="KAK7266693.1"/>
    </source>
</evidence>
<proteinExistence type="predicted"/>
<feature type="region of interest" description="Disordered" evidence="1">
    <location>
        <begin position="191"/>
        <end position="214"/>
    </location>
</feature>
<gene>
    <name evidence="2" type="ORF">RIF29_19343</name>
</gene>
<dbReference type="Proteomes" id="UP001372338">
    <property type="component" value="Unassembled WGS sequence"/>
</dbReference>
<evidence type="ECO:0000313" key="3">
    <source>
        <dbReference type="Proteomes" id="UP001372338"/>
    </source>
</evidence>
<dbReference type="EMBL" id="JAYWIO010000004">
    <property type="protein sequence ID" value="KAK7266693.1"/>
    <property type="molecule type" value="Genomic_DNA"/>
</dbReference>
<sequence length="214" mass="24743">MRYALVKLSKTLFFVNHNGRRHVLQRPGKTYAPAKEPIFYHQKLLIGKIKRLKISTSQICSYDHYLLTSTTKHPCSTLSIASIVLYPSHLSTMVTWVHVYKRIRMADIDECIFCFGVVRHDISKLRSHHVSSSAWDSSKCNHYYHRKDVTMSLHSEFRKLSTGEEAAELKSLINYELPAGWEKALPYHEESSESGSCEMKEKRRAEQLPWEASG</sequence>
<reference evidence="2 3" key="1">
    <citation type="submission" date="2024-01" db="EMBL/GenBank/DDBJ databases">
        <title>The genomes of 5 underutilized Papilionoideae crops provide insights into root nodulation and disease resistanc.</title>
        <authorList>
            <person name="Yuan L."/>
        </authorList>
    </citation>
    <scope>NUCLEOTIDE SEQUENCE [LARGE SCALE GENOMIC DNA]</scope>
    <source>
        <strain evidence="2">ZHUSHIDOU_FW_LH</strain>
        <tissue evidence="2">Leaf</tissue>
    </source>
</reference>
<dbReference type="AlphaFoldDB" id="A0AAN9I424"/>
<accession>A0AAN9I424</accession>
<organism evidence="2 3">
    <name type="scientific">Crotalaria pallida</name>
    <name type="common">Smooth rattlebox</name>
    <name type="synonym">Crotalaria striata</name>
    <dbReference type="NCBI Taxonomy" id="3830"/>
    <lineage>
        <taxon>Eukaryota</taxon>
        <taxon>Viridiplantae</taxon>
        <taxon>Streptophyta</taxon>
        <taxon>Embryophyta</taxon>
        <taxon>Tracheophyta</taxon>
        <taxon>Spermatophyta</taxon>
        <taxon>Magnoliopsida</taxon>
        <taxon>eudicotyledons</taxon>
        <taxon>Gunneridae</taxon>
        <taxon>Pentapetalae</taxon>
        <taxon>rosids</taxon>
        <taxon>fabids</taxon>
        <taxon>Fabales</taxon>
        <taxon>Fabaceae</taxon>
        <taxon>Papilionoideae</taxon>
        <taxon>50 kb inversion clade</taxon>
        <taxon>genistoids sensu lato</taxon>
        <taxon>core genistoids</taxon>
        <taxon>Crotalarieae</taxon>
        <taxon>Crotalaria</taxon>
    </lineage>
</organism>
<name>A0AAN9I424_CROPI</name>
<keyword evidence="3" id="KW-1185">Reference proteome</keyword>
<protein>
    <submittedName>
        <fullName evidence="2">Uncharacterized protein</fullName>
    </submittedName>
</protein>
<evidence type="ECO:0000256" key="1">
    <source>
        <dbReference type="SAM" id="MobiDB-lite"/>
    </source>
</evidence>
<comment type="caution">
    <text evidence="2">The sequence shown here is derived from an EMBL/GenBank/DDBJ whole genome shotgun (WGS) entry which is preliminary data.</text>
</comment>